<evidence type="ECO:0008006" key="3">
    <source>
        <dbReference type="Google" id="ProtNLM"/>
    </source>
</evidence>
<gene>
    <name evidence="1" type="ORF">EGI31_20955</name>
</gene>
<sequence>MKKIFIVIALALVAFVCIGLFKAQKIQKLQITKTVTINGSKGEVLEMIQYLRNFPKWSPFLAQDPSQKVRIEGVDGTIGAQYHWVGNGGEDVGYQEIVKIDTTGMVGMKCFIEKPFAAQPTFEYTISENNAGVTVTQDFKLESSLSDAFFMWAFGAVKDMENTNQQGLDLLKKAVEKL</sequence>
<dbReference type="SUPFAM" id="SSF55961">
    <property type="entry name" value="Bet v1-like"/>
    <property type="match status" value="1"/>
</dbReference>
<dbReference type="Gene3D" id="3.30.530.20">
    <property type="match status" value="1"/>
</dbReference>
<comment type="caution">
    <text evidence="1">The sequence shown here is derived from an EMBL/GenBank/DDBJ whole genome shotgun (WGS) entry which is preliminary data.</text>
</comment>
<evidence type="ECO:0000313" key="2">
    <source>
        <dbReference type="Proteomes" id="UP001204144"/>
    </source>
</evidence>
<evidence type="ECO:0000313" key="1">
    <source>
        <dbReference type="EMBL" id="MCP9765412.1"/>
    </source>
</evidence>
<dbReference type="AlphaFoldDB" id="A0AAE3KUC0"/>
<name>A0AAE3KUC0_9BACT</name>
<dbReference type="RefSeq" id="WP_255039105.1">
    <property type="nucleotide sequence ID" value="NZ_RJUF01000183.1"/>
</dbReference>
<accession>A0AAE3KUC0</accession>
<proteinExistence type="predicted"/>
<reference evidence="1 2" key="1">
    <citation type="submission" date="2018-11" db="EMBL/GenBank/DDBJ databases">
        <title>Novel bacteria species description.</title>
        <authorList>
            <person name="Han J.-H."/>
        </authorList>
    </citation>
    <scope>NUCLEOTIDE SEQUENCE [LARGE SCALE GENOMIC DNA]</scope>
    <source>
        <strain evidence="1 2">KCTC23259</strain>
    </source>
</reference>
<protein>
    <recommendedName>
        <fullName evidence="3">Polyketide cyclase</fullName>
    </recommendedName>
</protein>
<dbReference type="InterPro" id="IPR023393">
    <property type="entry name" value="START-like_dom_sf"/>
</dbReference>
<keyword evidence="2" id="KW-1185">Reference proteome</keyword>
<dbReference type="EMBL" id="RJUF01000183">
    <property type="protein sequence ID" value="MCP9765412.1"/>
    <property type="molecule type" value="Genomic_DNA"/>
</dbReference>
<dbReference type="Proteomes" id="UP001204144">
    <property type="component" value="Unassembled WGS sequence"/>
</dbReference>
<organism evidence="1 2">
    <name type="scientific">Lacihabitans soyangensis</name>
    <dbReference type="NCBI Taxonomy" id="869394"/>
    <lineage>
        <taxon>Bacteria</taxon>
        <taxon>Pseudomonadati</taxon>
        <taxon>Bacteroidota</taxon>
        <taxon>Cytophagia</taxon>
        <taxon>Cytophagales</taxon>
        <taxon>Leadbetterellaceae</taxon>
        <taxon>Lacihabitans</taxon>
    </lineage>
</organism>